<organism evidence="6 7">
    <name type="scientific">Caenimonas terrae</name>
    <dbReference type="NCBI Taxonomy" id="696074"/>
    <lineage>
        <taxon>Bacteria</taxon>
        <taxon>Pseudomonadati</taxon>
        <taxon>Pseudomonadota</taxon>
        <taxon>Betaproteobacteria</taxon>
        <taxon>Burkholderiales</taxon>
        <taxon>Comamonadaceae</taxon>
        <taxon>Caenimonas</taxon>
    </lineage>
</organism>
<gene>
    <name evidence="6" type="ORF">ACFPOE_12780</name>
</gene>
<feature type="region of interest" description="Disordered" evidence="2">
    <location>
        <begin position="91"/>
        <end position="114"/>
    </location>
</feature>
<dbReference type="RefSeq" id="WP_376850465.1">
    <property type="nucleotide sequence ID" value="NZ_JBHSMF010000006.1"/>
</dbReference>
<evidence type="ECO:0000256" key="1">
    <source>
        <dbReference type="ARBA" id="ARBA00022729"/>
    </source>
</evidence>
<dbReference type="InterPro" id="IPR049712">
    <property type="entry name" value="Poly_export"/>
</dbReference>
<reference evidence="7" key="1">
    <citation type="journal article" date="2019" name="Int. J. Syst. Evol. Microbiol.">
        <title>The Global Catalogue of Microorganisms (GCM) 10K type strain sequencing project: providing services to taxonomists for standard genome sequencing and annotation.</title>
        <authorList>
            <consortium name="The Broad Institute Genomics Platform"/>
            <consortium name="The Broad Institute Genome Sequencing Center for Infectious Disease"/>
            <person name="Wu L."/>
            <person name="Ma J."/>
        </authorList>
    </citation>
    <scope>NUCLEOTIDE SEQUENCE [LARGE SCALE GENOMIC DNA]</scope>
    <source>
        <strain evidence="7">CCUG 57401</strain>
    </source>
</reference>
<sequence>MNSSMSVCGLRRGGRLIFLLALSASLGLHAQTLGGAAGTSATTALSPPVAVPLAPSPGPTGATSPGGSATTIPLLSPAPLSSAKLNGPVVARSAGDASGEVPADTSGGARSTARDVTPLAVTEFQRFVAETTGRTLPLYGYDLFSGPDFQSLKNVPVSADYVLGPGDEVQLKLWGSIDGDMRLMVDRNGQISIPRVGTVNVAGVRASQLESVLKGQISRVYNSFQLSATLGQLRSIQVFVVGQARRPGAYTVSSLSTLIGALFESGGPAANGSMRSIQLKRDGRTVSTIDLYKFINEGDKSADARLLPGDVIVIPPAGPRVALTGALDTPAIYELASPEEPLGKVLSYGGGTLSLTTPHKVLVERIDPTRSRAPRQVEERALDAKGLQSAVRDGDVVTLFKISPEFANAVTLRGNVAAPLRYPYKPGMRVSDLIPEREALIAPDYYVRRNMLVQFESGRRVSDSRVQNEVKNLLEEINWDYAVVERLDRGQVRSQLIPFNLGRAVIEKDPASNIELLPGDVVTVFGVSDLPVPVEKRTQYVRLGGEVQTPGVYQLTAGETLEQVIHRAGGFTHNAFPYGTVFTRESTRLQQQKNLDLAVRRMEADVNSQAIEAVQSAGTREKTDFLQANLATQRTIITKLQSLRASGRIALELDPKTNILPPVVLEDGDQITVPNIPSFIGVFGAVQAETSFLHRFNFSVRDYLERAGPTRDADLDNVALIRADGSVESGQSISRGWFASWSGDVLDKRLNPGDSIFVPEKFDKRSAYARFIEGAKDWTSIFYQFGLGAAGLKVLRN</sequence>
<evidence type="ECO:0000256" key="3">
    <source>
        <dbReference type="SAM" id="SignalP"/>
    </source>
</evidence>
<keyword evidence="7" id="KW-1185">Reference proteome</keyword>
<dbReference type="Gene3D" id="3.10.560.10">
    <property type="entry name" value="Outer membrane lipoprotein wza domain like"/>
    <property type="match status" value="4"/>
</dbReference>
<evidence type="ECO:0000313" key="6">
    <source>
        <dbReference type="EMBL" id="MFC5498412.1"/>
    </source>
</evidence>
<feature type="domain" description="Soluble ligand binding" evidence="5">
    <location>
        <begin position="540"/>
        <end position="575"/>
    </location>
</feature>
<feature type="signal peptide" evidence="3">
    <location>
        <begin position="1"/>
        <end position="30"/>
    </location>
</feature>
<dbReference type="PANTHER" id="PTHR33619">
    <property type="entry name" value="POLYSACCHARIDE EXPORT PROTEIN GFCE-RELATED"/>
    <property type="match status" value="1"/>
</dbReference>
<accession>A0ABW0NGK1</accession>
<feature type="region of interest" description="Disordered" evidence="2">
    <location>
        <begin position="48"/>
        <end position="73"/>
    </location>
</feature>
<dbReference type="Pfam" id="PF10531">
    <property type="entry name" value="SLBB"/>
    <property type="match status" value="2"/>
</dbReference>
<evidence type="ECO:0000259" key="4">
    <source>
        <dbReference type="Pfam" id="PF02563"/>
    </source>
</evidence>
<dbReference type="EMBL" id="JBHSMF010000006">
    <property type="protein sequence ID" value="MFC5498412.1"/>
    <property type="molecule type" value="Genomic_DNA"/>
</dbReference>
<keyword evidence="1 3" id="KW-0732">Signal</keyword>
<proteinExistence type="predicted"/>
<dbReference type="InterPro" id="IPR003715">
    <property type="entry name" value="Poly_export_N"/>
</dbReference>
<feature type="domain" description="Polysaccharide export protein N-terminal" evidence="4">
    <location>
        <begin position="156"/>
        <end position="229"/>
    </location>
</feature>
<feature type="chain" id="PRO_5047382359" evidence="3">
    <location>
        <begin position="31"/>
        <end position="797"/>
    </location>
</feature>
<dbReference type="InterPro" id="IPR019554">
    <property type="entry name" value="Soluble_ligand-bd"/>
</dbReference>
<dbReference type="Proteomes" id="UP001596037">
    <property type="component" value="Unassembled WGS sequence"/>
</dbReference>
<dbReference type="Pfam" id="PF02563">
    <property type="entry name" value="Poly_export"/>
    <property type="match status" value="1"/>
</dbReference>
<name>A0ABW0NGK1_9BURK</name>
<protein>
    <submittedName>
        <fullName evidence="6">SLBB domain-containing protein</fullName>
    </submittedName>
</protein>
<evidence type="ECO:0000256" key="2">
    <source>
        <dbReference type="SAM" id="MobiDB-lite"/>
    </source>
</evidence>
<evidence type="ECO:0000259" key="5">
    <source>
        <dbReference type="Pfam" id="PF10531"/>
    </source>
</evidence>
<feature type="domain" description="Soluble ligand binding" evidence="5">
    <location>
        <begin position="238"/>
        <end position="286"/>
    </location>
</feature>
<comment type="caution">
    <text evidence="6">The sequence shown here is derived from an EMBL/GenBank/DDBJ whole genome shotgun (WGS) entry which is preliminary data.</text>
</comment>
<evidence type="ECO:0000313" key="7">
    <source>
        <dbReference type="Proteomes" id="UP001596037"/>
    </source>
</evidence>
<dbReference type="PANTHER" id="PTHR33619:SF3">
    <property type="entry name" value="POLYSACCHARIDE EXPORT PROTEIN GFCE-RELATED"/>
    <property type="match status" value="1"/>
</dbReference>
<dbReference type="Gene3D" id="3.30.1950.10">
    <property type="entry name" value="wza like domain"/>
    <property type="match status" value="1"/>
</dbReference>